<dbReference type="InterPro" id="IPR013126">
    <property type="entry name" value="Hsp_70_fam"/>
</dbReference>
<dbReference type="RefSeq" id="WP_131281353.1">
    <property type="nucleotide sequence ID" value="NZ_CP031395.1"/>
</dbReference>
<organism evidence="4 5">
    <name type="scientific">Hylemonella gracilis</name>
    <dbReference type="NCBI Taxonomy" id="80880"/>
    <lineage>
        <taxon>Bacteria</taxon>
        <taxon>Pseudomonadati</taxon>
        <taxon>Pseudomonadota</taxon>
        <taxon>Betaproteobacteria</taxon>
        <taxon>Burkholderiales</taxon>
        <taxon>Comamonadaceae</taxon>
        <taxon>Hylemonella</taxon>
    </lineage>
</organism>
<evidence type="ECO:0000313" key="5">
    <source>
        <dbReference type="Proteomes" id="UP000292939"/>
    </source>
</evidence>
<dbReference type="EMBL" id="CP031395">
    <property type="protein sequence ID" value="QBK05905.1"/>
    <property type="molecule type" value="Genomic_DNA"/>
</dbReference>
<comment type="similarity">
    <text evidence="1">Belongs to the heat shock protein 70 family.</text>
</comment>
<dbReference type="GO" id="GO:0005524">
    <property type="term" value="F:ATP binding"/>
    <property type="evidence" value="ECO:0007669"/>
    <property type="project" value="UniProtKB-KW"/>
</dbReference>
<evidence type="ECO:0000256" key="2">
    <source>
        <dbReference type="ARBA" id="ARBA00022741"/>
    </source>
</evidence>
<dbReference type="OrthoDB" id="9807934at2"/>
<accession>A0A4P6UP50</accession>
<reference evidence="4 5" key="1">
    <citation type="submission" date="2018-07" db="EMBL/GenBank/DDBJ databases">
        <title>Exploring interactions and the metabolic potential of the ultra-small soil bacteria Hylemonella gracilis.</title>
        <authorList>
            <person name="Tyc O."/>
            <person name="Kulkarni P."/>
            <person name="Gawehns F."/>
            <person name="Hundscheid M."/>
            <person name="Zweers H."/>
            <person name="Garbeva P."/>
        </authorList>
    </citation>
    <scope>NUCLEOTIDE SEQUENCE [LARGE SCALE GENOMIC DNA]</scope>
    <source>
        <strain evidence="4 5">NS1</strain>
    </source>
</reference>
<dbReference type="SUPFAM" id="SSF53067">
    <property type="entry name" value="Actin-like ATPase domain"/>
    <property type="match status" value="2"/>
</dbReference>
<dbReference type="Proteomes" id="UP000292939">
    <property type="component" value="Chromosome"/>
</dbReference>
<keyword evidence="3" id="KW-0067">ATP-binding</keyword>
<dbReference type="Gene3D" id="3.90.640.10">
    <property type="entry name" value="Actin, Chain A, domain 4"/>
    <property type="match status" value="1"/>
</dbReference>
<gene>
    <name evidence="4" type="ORF">DW355_15270</name>
</gene>
<name>A0A4P6UP50_9BURK</name>
<evidence type="ECO:0000256" key="1">
    <source>
        <dbReference type="ARBA" id="ARBA00007381"/>
    </source>
</evidence>
<dbReference type="KEGG" id="hgr:DW355_15270"/>
<proteinExistence type="inferred from homology"/>
<dbReference type="AlphaFoldDB" id="A0A4P6UP50"/>
<dbReference type="InterPro" id="IPR018181">
    <property type="entry name" value="Heat_shock_70_CS"/>
</dbReference>
<dbReference type="PROSITE" id="PS00329">
    <property type="entry name" value="HSP70_2"/>
    <property type="match status" value="1"/>
</dbReference>
<dbReference type="Gene3D" id="3.30.420.40">
    <property type="match status" value="3"/>
</dbReference>
<protein>
    <submittedName>
        <fullName evidence="4">Hsp70 family protein</fullName>
    </submittedName>
</protein>
<dbReference type="InterPro" id="IPR043129">
    <property type="entry name" value="ATPase_NBD"/>
</dbReference>
<dbReference type="PANTHER" id="PTHR42749">
    <property type="entry name" value="CELL SHAPE-DETERMINING PROTEIN MREB"/>
    <property type="match status" value="1"/>
</dbReference>
<keyword evidence="2" id="KW-0547">Nucleotide-binding</keyword>
<evidence type="ECO:0000313" key="4">
    <source>
        <dbReference type="EMBL" id="QBK05905.1"/>
    </source>
</evidence>
<dbReference type="GO" id="GO:0140662">
    <property type="term" value="F:ATP-dependent protein folding chaperone"/>
    <property type="evidence" value="ECO:0007669"/>
    <property type="project" value="InterPro"/>
</dbReference>
<dbReference type="Pfam" id="PF00012">
    <property type="entry name" value="HSP70"/>
    <property type="match status" value="1"/>
</dbReference>
<dbReference type="PANTHER" id="PTHR42749:SF1">
    <property type="entry name" value="CELL SHAPE-DETERMINING PROTEIN MREB"/>
    <property type="match status" value="1"/>
</dbReference>
<dbReference type="CDD" id="cd10231">
    <property type="entry name" value="ASKHA_NBD_HSP70_YegD-like"/>
    <property type="match status" value="1"/>
</dbReference>
<sequence length="419" mass="45481">MTRTLTGTLGIDFGTSNSAIAWAEPGSRARLIPLEHDATAMPTAVFYDNEDFSTHFGRDALALYLEGAEGRLMRSLKSLLGSPLLQETTTVHNRALSYQDIIATFLATLRERAAQALGAAPTRVVMGRPVHFVDDNAERDALAQASLLHAARAVGFQEVSFQLEPIAAALDYERRLDRESTVLVVDLGGGTSDFTVVRLGPRRMQAPDRAGDVLATTGVHIGGTDFDHKLSLEQVMPLLGYRHLGPQGREVPSRIFFDLATWHLIHWLYQPRAIAEAQALWTNYADARLHQRLMRALRERHGHRIAHTVEQAKIRCSQEDRDSSMDLSELEPGLAAPMSVSGMQEQLRALLARTVACARECVHLAGVADGALAAIYLTGGSSALRPFQQALRAEFAGVPLVKGDLFGGVASGLAYGSGA</sequence>
<dbReference type="InterPro" id="IPR042054">
    <property type="entry name" value="YegD-like"/>
</dbReference>
<evidence type="ECO:0000256" key="3">
    <source>
        <dbReference type="ARBA" id="ARBA00022840"/>
    </source>
</evidence>